<evidence type="ECO:0000256" key="1">
    <source>
        <dbReference type="ARBA" id="ARBA00022801"/>
    </source>
</evidence>
<dbReference type="Pfam" id="PF17992">
    <property type="entry name" value="Agarase_CBM"/>
    <property type="match status" value="1"/>
</dbReference>
<dbReference type="PROSITE" id="PS51257">
    <property type="entry name" value="PROKAR_LIPOPROTEIN"/>
    <property type="match status" value="1"/>
</dbReference>
<dbReference type="InterPro" id="IPR013529">
    <property type="entry name" value="Glyco_hydro_42_N"/>
</dbReference>
<feature type="domain" description="Glycoside hydrolase family 42 N-terminal" evidence="3">
    <location>
        <begin position="487"/>
        <end position="656"/>
    </location>
</feature>
<dbReference type="InterPro" id="IPR040669">
    <property type="entry name" value="Agarase_CBM"/>
</dbReference>
<dbReference type="AlphaFoldDB" id="A0A8J6R1M1"/>
<dbReference type="EMBL" id="JACXAF010000001">
    <property type="protein sequence ID" value="MBD1387835.1"/>
    <property type="molecule type" value="Genomic_DNA"/>
</dbReference>
<dbReference type="GO" id="GO:0009341">
    <property type="term" value="C:beta-galactosidase complex"/>
    <property type="evidence" value="ECO:0007669"/>
    <property type="project" value="InterPro"/>
</dbReference>
<keyword evidence="6" id="KW-1185">Reference proteome</keyword>
<protein>
    <submittedName>
        <fullName evidence="5">Beta-galactosidase</fullName>
    </submittedName>
</protein>
<proteinExistence type="predicted"/>
<dbReference type="Gene3D" id="2.60.120.430">
    <property type="entry name" value="Galactose-binding lectin"/>
    <property type="match status" value="1"/>
</dbReference>
<dbReference type="Proteomes" id="UP000638014">
    <property type="component" value="Unassembled WGS sequence"/>
</dbReference>
<accession>A0A8J6R1M1</accession>
<evidence type="ECO:0000259" key="3">
    <source>
        <dbReference type="Pfam" id="PF02449"/>
    </source>
</evidence>
<evidence type="ECO:0000259" key="4">
    <source>
        <dbReference type="Pfam" id="PF17992"/>
    </source>
</evidence>
<sequence>MRDIFSRTAVSSSVIAALLLSGCAPESTPSQPSSQEAAESSNLLVTVDDFNAPNLNSNWQLNHAQAELVTDQSQASNRQLAITLQAATHKEAGFSWLPPQPQDWSGEANRALYMGIANPQSRSVHIFGQVRDANGGVHTRSIAIPAQSNSRYYIELQGQDLAVESGIRSNPPSWPSDDVAFIWRWGQKQLDLSQISEVRFWVQGIAGDRQLLIDDVELLLTPKADPDYLVAIIDRYGQNAKREFDGKIHSDEQLVELGKAERAALRTTPLAGRSRFGGWADGPQLKATGYFRTEKVDGKWALVDPDGHLFFSTGIANVRLANTSTITGYDFDRSSITDAQGVTPEDSLGLNPVPPSIRHTRYESSAIRSQMFQWLPSYDDPLGNHFGYRRSVHSGAVEKGETYSFYRANLERKYGESSPESFMDDWREVTVNRMLDWGFTSFGNWIDPSFYQLNKIPYFANGWIIGDFKTVSSGNDYWSPLPDPFDPLFAERAKATIEVVAAEVQNNPWCVGVFIDNEKSWGAMGSVDSQFGVVINTLARAAEESPTKAEFVKLMQAKYQTIEQLNDSWQINLASWDEFAGGVELNQFNAAQEQDFSLMLEHYASAYFAVVADTLDDYLPNHMYMGVRFADWGMTPEIRRAAAKHVDVMSYNYYKEVLHPDHWTFLDELDMPSIIGEFHMGGMDAGVFNPGLVHAWSQHDRGQMFVDYMHTVIDNPYFVGAHWFQYTDSPVSGRAYDGENYNVGFVSVTDTPYKPLVDAARAVNESLYQRRFGELK</sequence>
<feature type="domain" description="Agarase CBM-like" evidence="4">
    <location>
        <begin position="49"/>
        <end position="229"/>
    </location>
</feature>
<comment type="caution">
    <text evidence="5">The sequence shown here is derived from an EMBL/GenBank/DDBJ whole genome shotgun (WGS) entry which is preliminary data.</text>
</comment>
<dbReference type="Gene3D" id="3.20.20.80">
    <property type="entry name" value="Glycosidases"/>
    <property type="match status" value="1"/>
</dbReference>
<evidence type="ECO:0000313" key="5">
    <source>
        <dbReference type="EMBL" id="MBD1387835.1"/>
    </source>
</evidence>
<dbReference type="InterPro" id="IPR017853">
    <property type="entry name" value="GH"/>
</dbReference>
<dbReference type="Pfam" id="PF02449">
    <property type="entry name" value="Glyco_hydro_42"/>
    <property type="match status" value="1"/>
</dbReference>
<name>A0A8J6R1M1_9GAMM</name>
<dbReference type="GO" id="GO:0005975">
    <property type="term" value="P:carbohydrate metabolic process"/>
    <property type="evidence" value="ECO:0007669"/>
    <property type="project" value="InterPro"/>
</dbReference>
<gene>
    <name evidence="5" type="ORF">IC617_00195</name>
</gene>
<dbReference type="GO" id="GO:0004565">
    <property type="term" value="F:beta-galactosidase activity"/>
    <property type="evidence" value="ECO:0007669"/>
    <property type="project" value="InterPro"/>
</dbReference>
<keyword evidence="1" id="KW-0378">Hydrolase</keyword>
<keyword evidence="2" id="KW-0326">Glycosidase</keyword>
<evidence type="ECO:0000313" key="6">
    <source>
        <dbReference type="Proteomes" id="UP000638014"/>
    </source>
</evidence>
<dbReference type="SUPFAM" id="SSF51445">
    <property type="entry name" value="(Trans)glycosidases"/>
    <property type="match status" value="1"/>
</dbReference>
<evidence type="ECO:0000256" key="2">
    <source>
        <dbReference type="ARBA" id="ARBA00023295"/>
    </source>
</evidence>
<organism evidence="5 6">
    <name type="scientific">Neiella litorisoli</name>
    <dbReference type="NCBI Taxonomy" id="2771431"/>
    <lineage>
        <taxon>Bacteria</taxon>
        <taxon>Pseudomonadati</taxon>
        <taxon>Pseudomonadota</taxon>
        <taxon>Gammaproteobacteria</taxon>
        <taxon>Alteromonadales</taxon>
        <taxon>Echinimonadaceae</taxon>
        <taxon>Neiella</taxon>
    </lineage>
</organism>
<reference evidence="5" key="1">
    <citation type="submission" date="2020-09" db="EMBL/GenBank/DDBJ databases">
        <title>A novel bacterium of genus Neiella, isolated from South China Sea.</title>
        <authorList>
            <person name="Huang H."/>
            <person name="Mo K."/>
            <person name="Hu Y."/>
        </authorList>
    </citation>
    <scope>NUCLEOTIDE SEQUENCE</scope>
    <source>
        <strain evidence="5">HB171785</strain>
    </source>
</reference>